<reference evidence="2" key="1">
    <citation type="submission" date="2021-01" db="EMBL/GenBank/DDBJ databases">
        <title>Fulvivirga kasyanovii gen. nov., sp nov., a novel member of the phylum Bacteroidetes isolated from seawater in a mussel farm.</title>
        <authorList>
            <person name="Zhao L.-H."/>
            <person name="Wang Z.-J."/>
        </authorList>
    </citation>
    <scope>NUCLEOTIDE SEQUENCE</scope>
    <source>
        <strain evidence="2">2943</strain>
    </source>
</reference>
<dbReference type="RefSeq" id="WP_202246674.1">
    <property type="nucleotide sequence ID" value="NZ_JAESIY010000019.1"/>
</dbReference>
<proteinExistence type="predicted"/>
<comment type="caution">
    <text evidence="2">The sequence shown here is derived from an EMBL/GenBank/DDBJ whole genome shotgun (WGS) entry which is preliminary data.</text>
</comment>
<dbReference type="EMBL" id="JAESIY010000019">
    <property type="protein sequence ID" value="MBL3658880.1"/>
    <property type="molecule type" value="Genomic_DNA"/>
</dbReference>
<name>A0A937FAX2_9BACT</name>
<evidence type="ECO:0000313" key="3">
    <source>
        <dbReference type="Proteomes" id="UP000659388"/>
    </source>
</evidence>
<protein>
    <submittedName>
        <fullName evidence="2">Oligosaccharide flippase family protein</fullName>
    </submittedName>
</protein>
<organism evidence="2 3">
    <name type="scientific">Fulvivirga sediminis</name>
    <dbReference type="NCBI Taxonomy" id="2803949"/>
    <lineage>
        <taxon>Bacteria</taxon>
        <taxon>Pseudomonadati</taxon>
        <taxon>Bacteroidota</taxon>
        <taxon>Cytophagia</taxon>
        <taxon>Cytophagales</taxon>
        <taxon>Fulvivirgaceae</taxon>
        <taxon>Fulvivirga</taxon>
    </lineage>
</organism>
<accession>A0A937FAX2</accession>
<feature type="transmembrane region" description="Helical" evidence="1">
    <location>
        <begin position="54"/>
        <end position="75"/>
    </location>
</feature>
<dbReference type="AlphaFoldDB" id="A0A937FAX2"/>
<evidence type="ECO:0000256" key="1">
    <source>
        <dbReference type="SAM" id="Phobius"/>
    </source>
</evidence>
<sequence length="134" mass="15458">MVTKNQHQLPKVSWLFVILAIGLIISCAQYIVPYIANNILGVASYGQYNAQLEILKYATIIIHFIFNIFISIWLINAAKSDKSKVLWFFFGLVFGILAIILFYLHLLINQMRDLQASLERLNLPEQGRFKKDPE</sequence>
<keyword evidence="3" id="KW-1185">Reference proteome</keyword>
<feature type="transmembrane region" description="Helical" evidence="1">
    <location>
        <begin position="87"/>
        <end position="108"/>
    </location>
</feature>
<keyword evidence="1" id="KW-1133">Transmembrane helix</keyword>
<keyword evidence="1" id="KW-0812">Transmembrane</keyword>
<evidence type="ECO:0000313" key="2">
    <source>
        <dbReference type="EMBL" id="MBL3658880.1"/>
    </source>
</evidence>
<gene>
    <name evidence="2" type="ORF">JL102_22215</name>
</gene>
<feature type="transmembrane region" description="Helical" evidence="1">
    <location>
        <begin position="12"/>
        <end position="34"/>
    </location>
</feature>
<dbReference type="Proteomes" id="UP000659388">
    <property type="component" value="Unassembled WGS sequence"/>
</dbReference>
<dbReference type="PROSITE" id="PS51257">
    <property type="entry name" value="PROKAR_LIPOPROTEIN"/>
    <property type="match status" value="1"/>
</dbReference>
<keyword evidence="1" id="KW-0472">Membrane</keyword>